<dbReference type="AlphaFoldDB" id="A0A9D3V3J8"/>
<comment type="caution">
    <text evidence="2">The sequence shown here is derived from an EMBL/GenBank/DDBJ whole genome shotgun (WGS) entry which is preliminary data.</text>
</comment>
<keyword evidence="3" id="KW-1185">Reference proteome</keyword>
<name>A0A9D3V3J8_9ROSI</name>
<proteinExistence type="predicted"/>
<dbReference type="EMBL" id="JAIQCV010000009">
    <property type="protein sequence ID" value="KAH1067427.1"/>
    <property type="molecule type" value="Genomic_DNA"/>
</dbReference>
<evidence type="ECO:0000256" key="1">
    <source>
        <dbReference type="SAM" id="MobiDB-lite"/>
    </source>
</evidence>
<dbReference type="OrthoDB" id="10273249at2759"/>
<evidence type="ECO:0000313" key="2">
    <source>
        <dbReference type="EMBL" id="KAH1067427.1"/>
    </source>
</evidence>
<reference evidence="2 3" key="1">
    <citation type="journal article" date="2021" name="Plant Biotechnol. J.">
        <title>Multi-omics assisted identification of the key and species-specific regulatory components of drought-tolerant mechanisms in Gossypium stocksii.</title>
        <authorList>
            <person name="Yu D."/>
            <person name="Ke L."/>
            <person name="Zhang D."/>
            <person name="Wu Y."/>
            <person name="Sun Y."/>
            <person name="Mei J."/>
            <person name="Sun J."/>
            <person name="Sun Y."/>
        </authorList>
    </citation>
    <scope>NUCLEOTIDE SEQUENCE [LARGE SCALE GENOMIC DNA]</scope>
    <source>
        <strain evidence="3">cv. E1</strain>
        <tissue evidence="2">Leaf</tissue>
    </source>
</reference>
<accession>A0A9D3V3J8</accession>
<evidence type="ECO:0000313" key="3">
    <source>
        <dbReference type="Proteomes" id="UP000828251"/>
    </source>
</evidence>
<dbReference type="Proteomes" id="UP000828251">
    <property type="component" value="Unassembled WGS sequence"/>
</dbReference>
<gene>
    <name evidence="2" type="ORF">J1N35_032414</name>
</gene>
<organism evidence="2 3">
    <name type="scientific">Gossypium stocksii</name>
    <dbReference type="NCBI Taxonomy" id="47602"/>
    <lineage>
        <taxon>Eukaryota</taxon>
        <taxon>Viridiplantae</taxon>
        <taxon>Streptophyta</taxon>
        <taxon>Embryophyta</taxon>
        <taxon>Tracheophyta</taxon>
        <taxon>Spermatophyta</taxon>
        <taxon>Magnoliopsida</taxon>
        <taxon>eudicotyledons</taxon>
        <taxon>Gunneridae</taxon>
        <taxon>Pentapetalae</taxon>
        <taxon>rosids</taxon>
        <taxon>malvids</taxon>
        <taxon>Malvales</taxon>
        <taxon>Malvaceae</taxon>
        <taxon>Malvoideae</taxon>
        <taxon>Gossypium</taxon>
    </lineage>
</organism>
<sequence>MGEPVRQQLLSPSEVPDSETREIYRPSLNGETGDFASAYMDNEEIGSSMRILNWKSGDVGLIKRWSNHVIKQQ</sequence>
<feature type="region of interest" description="Disordered" evidence="1">
    <location>
        <begin position="1"/>
        <end position="35"/>
    </location>
</feature>
<protein>
    <submittedName>
        <fullName evidence="2">Uncharacterized protein</fullName>
    </submittedName>
</protein>